<evidence type="ECO:0000259" key="5">
    <source>
        <dbReference type="PROSITE" id="PS51747"/>
    </source>
</evidence>
<dbReference type="InterPro" id="IPR016473">
    <property type="entry name" value="dCMP_deaminase"/>
</dbReference>
<proteinExistence type="inferred from homology"/>
<dbReference type="EMBL" id="JAPFQI010000004">
    <property type="protein sequence ID" value="MCW8085594.1"/>
    <property type="molecule type" value="Genomic_DNA"/>
</dbReference>
<keyword evidence="4" id="KW-0862">Zinc</keyword>
<evidence type="ECO:0000256" key="2">
    <source>
        <dbReference type="ARBA" id="ARBA00022723"/>
    </source>
</evidence>
<keyword evidence="7" id="KW-1185">Reference proteome</keyword>
<dbReference type="InterPro" id="IPR002125">
    <property type="entry name" value="CMP_dCMP_dom"/>
</dbReference>
<dbReference type="SUPFAM" id="SSF53927">
    <property type="entry name" value="Cytidine deaminase-like"/>
    <property type="match status" value="1"/>
</dbReference>
<dbReference type="PROSITE" id="PS51747">
    <property type="entry name" value="CYT_DCMP_DEAMINASES_2"/>
    <property type="match status" value="1"/>
</dbReference>
<dbReference type="Proteomes" id="UP001526430">
    <property type="component" value="Unassembled WGS sequence"/>
</dbReference>
<dbReference type="PANTHER" id="PTHR11086">
    <property type="entry name" value="DEOXYCYTIDYLATE DEAMINASE-RELATED"/>
    <property type="match status" value="1"/>
</dbReference>
<dbReference type="PANTHER" id="PTHR11086:SF18">
    <property type="entry name" value="DEOXYCYTIDYLATE DEAMINASE"/>
    <property type="match status" value="1"/>
</dbReference>
<evidence type="ECO:0000256" key="4">
    <source>
        <dbReference type="ARBA" id="ARBA00022833"/>
    </source>
</evidence>
<evidence type="ECO:0000313" key="7">
    <source>
        <dbReference type="Proteomes" id="UP001526430"/>
    </source>
</evidence>
<comment type="caution">
    <text evidence="6">The sequence shown here is derived from an EMBL/GenBank/DDBJ whole genome shotgun (WGS) entry which is preliminary data.</text>
</comment>
<organism evidence="6 7">
    <name type="scientific">Sabulicella glaciei</name>
    <dbReference type="NCBI Taxonomy" id="2984948"/>
    <lineage>
        <taxon>Bacteria</taxon>
        <taxon>Pseudomonadati</taxon>
        <taxon>Pseudomonadota</taxon>
        <taxon>Alphaproteobacteria</taxon>
        <taxon>Acetobacterales</taxon>
        <taxon>Acetobacteraceae</taxon>
        <taxon>Sabulicella</taxon>
    </lineage>
</organism>
<dbReference type="InterPro" id="IPR016192">
    <property type="entry name" value="APOBEC/CMP_deaminase_Zn-bd"/>
</dbReference>
<comment type="similarity">
    <text evidence="1">Belongs to the cytidine and deoxycytidylate deaminase family.</text>
</comment>
<dbReference type="RefSeq" id="WP_301589506.1">
    <property type="nucleotide sequence ID" value="NZ_JAPFQI010000004.1"/>
</dbReference>
<keyword evidence="2" id="KW-0479">Metal-binding</keyword>
<accession>A0ABT3NTX2</accession>
<gene>
    <name evidence="6" type="ORF">OF850_08155</name>
</gene>
<evidence type="ECO:0000256" key="3">
    <source>
        <dbReference type="ARBA" id="ARBA00022801"/>
    </source>
</evidence>
<evidence type="ECO:0000313" key="6">
    <source>
        <dbReference type="EMBL" id="MCW8085594.1"/>
    </source>
</evidence>
<dbReference type="InterPro" id="IPR015517">
    <property type="entry name" value="dCMP_deaminase-rel"/>
</dbReference>
<name>A0ABT3NTX2_9PROT</name>
<feature type="domain" description="CMP/dCMP-type deaminase" evidence="5">
    <location>
        <begin position="2"/>
        <end position="133"/>
    </location>
</feature>
<protein>
    <submittedName>
        <fullName evidence="6">Deaminase</fullName>
    </submittedName>
</protein>
<dbReference type="Pfam" id="PF00383">
    <property type="entry name" value="dCMP_cyt_deam_1"/>
    <property type="match status" value="1"/>
</dbReference>
<reference evidence="6 7" key="1">
    <citation type="submission" date="2022-10" db="EMBL/GenBank/DDBJ databases">
        <title>Roseococcus glaciei nov., sp. nov., isolated from glacier.</title>
        <authorList>
            <person name="Liu Q."/>
            <person name="Xin Y.-H."/>
        </authorList>
    </citation>
    <scope>NUCLEOTIDE SEQUENCE [LARGE SCALE GENOMIC DNA]</scope>
    <source>
        <strain evidence="6 7">MDT2-1-1</strain>
    </source>
</reference>
<sequence>MDWDTYFINEAHLAALKSKDRKRQVGAVIVGQDHAIRSKGYNGPPRGIDDNDPAIHVKPLKLNVFECAERNAIFNAARIGVSCLGCSIYVTHPCCAPCARGIVQSGIQEVVVHAAAPEMPSWHESQETARRIFAECGVVYRRWACEVVVGRPLPS</sequence>
<dbReference type="PROSITE" id="PS00903">
    <property type="entry name" value="CYT_DCMP_DEAMINASES_1"/>
    <property type="match status" value="1"/>
</dbReference>
<keyword evidence="3" id="KW-0378">Hydrolase</keyword>
<dbReference type="PIRSF" id="PIRSF006019">
    <property type="entry name" value="dCMP_deaminase"/>
    <property type="match status" value="1"/>
</dbReference>
<dbReference type="InterPro" id="IPR016193">
    <property type="entry name" value="Cytidine_deaminase-like"/>
</dbReference>
<evidence type="ECO:0000256" key="1">
    <source>
        <dbReference type="ARBA" id="ARBA00006576"/>
    </source>
</evidence>
<dbReference type="Gene3D" id="3.40.140.10">
    <property type="entry name" value="Cytidine Deaminase, domain 2"/>
    <property type="match status" value="1"/>
</dbReference>